<evidence type="ECO:0000256" key="1">
    <source>
        <dbReference type="SAM" id="Phobius"/>
    </source>
</evidence>
<feature type="transmembrane region" description="Helical" evidence="1">
    <location>
        <begin position="86"/>
        <end position="113"/>
    </location>
</feature>
<dbReference type="Pfam" id="PF13828">
    <property type="entry name" value="DUF4190"/>
    <property type="match status" value="1"/>
</dbReference>
<dbReference type="RefSeq" id="WP_264499680.1">
    <property type="nucleotide sequence ID" value="NZ_JAPDDS010000001.1"/>
</dbReference>
<evidence type="ECO:0000313" key="4">
    <source>
        <dbReference type="EMBL" id="MCW1883721.1"/>
    </source>
</evidence>
<feature type="domain" description="DUF4190" evidence="2">
    <location>
        <begin position="86"/>
        <end position="150"/>
    </location>
</feature>
<comment type="caution">
    <text evidence="4">The sequence shown here is derived from an EMBL/GenBank/DDBJ whole genome shotgun (WGS) entry which is preliminary data.</text>
</comment>
<evidence type="ECO:0000259" key="2">
    <source>
        <dbReference type="Pfam" id="PF13828"/>
    </source>
</evidence>
<dbReference type="InterPro" id="IPR025640">
    <property type="entry name" value="GYF_2"/>
</dbReference>
<keyword evidence="1" id="KW-0812">Transmembrane</keyword>
<proteinExistence type="predicted"/>
<dbReference type="EMBL" id="JAPDDS010000001">
    <property type="protein sequence ID" value="MCW1883721.1"/>
    <property type="molecule type" value="Genomic_DNA"/>
</dbReference>
<keyword evidence="1" id="KW-1133">Transmembrane helix</keyword>
<evidence type="ECO:0000313" key="5">
    <source>
        <dbReference type="Proteomes" id="UP001207930"/>
    </source>
</evidence>
<protein>
    <submittedName>
        <fullName evidence="4">GYF domain-containing protein</fullName>
    </submittedName>
</protein>
<feature type="transmembrane region" description="Helical" evidence="1">
    <location>
        <begin position="134"/>
        <end position="160"/>
    </location>
</feature>
<dbReference type="InterPro" id="IPR025241">
    <property type="entry name" value="DUF4190"/>
</dbReference>
<feature type="domain" description="GYF" evidence="3">
    <location>
        <begin position="4"/>
        <end position="53"/>
    </location>
</feature>
<reference evidence="4 5" key="1">
    <citation type="submission" date="2022-10" db="EMBL/GenBank/DDBJ databases">
        <title>Luteolibacter flavescens strain MCCC 1K03193, whole genome shotgun sequencing project.</title>
        <authorList>
            <person name="Zhao G."/>
            <person name="Shen L."/>
        </authorList>
    </citation>
    <scope>NUCLEOTIDE SEQUENCE [LARGE SCALE GENOMIC DNA]</scope>
    <source>
        <strain evidence="4 5">MCCC 1K03193</strain>
    </source>
</reference>
<dbReference type="Proteomes" id="UP001207930">
    <property type="component" value="Unassembled WGS sequence"/>
</dbReference>
<dbReference type="Pfam" id="PF14237">
    <property type="entry name" value="GYF_2"/>
    <property type="match status" value="1"/>
</dbReference>
<sequence length="165" mass="17120">MSQWYYGSSAGQSGPVEEQELRAMIASGGVGPETLVWRDGMKDWLPLHSVPELSGSTVLPTPYITQPPPGAYVPGYYPPVAPSNGLAIASMVCGIVGIITCYFAGLLGLPAVICGHMAISQINNSSVPMGGRGMAIAGLVLGYLGIVMSVGFISFFVFAISSAHP</sequence>
<keyword evidence="5" id="KW-1185">Reference proteome</keyword>
<organism evidence="4 5">
    <name type="scientific">Luteolibacter flavescens</name>
    <dbReference type="NCBI Taxonomy" id="1859460"/>
    <lineage>
        <taxon>Bacteria</taxon>
        <taxon>Pseudomonadati</taxon>
        <taxon>Verrucomicrobiota</taxon>
        <taxon>Verrucomicrobiia</taxon>
        <taxon>Verrucomicrobiales</taxon>
        <taxon>Verrucomicrobiaceae</taxon>
        <taxon>Luteolibacter</taxon>
    </lineage>
</organism>
<evidence type="ECO:0000259" key="3">
    <source>
        <dbReference type="Pfam" id="PF14237"/>
    </source>
</evidence>
<accession>A0ABT3FJH6</accession>
<keyword evidence="1" id="KW-0472">Membrane</keyword>
<name>A0ABT3FJH6_9BACT</name>
<gene>
    <name evidence="4" type="ORF">OKA04_03210</name>
</gene>